<evidence type="ECO:0000256" key="1">
    <source>
        <dbReference type="SAM" id="MobiDB-lite"/>
    </source>
</evidence>
<proteinExistence type="predicted"/>
<keyword evidence="3" id="KW-1185">Reference proteome</keyword>
<dbReference type="AlphaFoldDB" id="A0AAV9JHL8"/>
<accession>A0AAV9JHL8</accession>
<dbReference type="EMBL" id="JAVFHQ010000022">
    <property type="protein sequence ID" value="KAK4544897.1"/>
    <property type="molecule type" value="Genomic_DNA"/>
</dbReference>
<sequence>MSPVTRHKAKTAHENPTVAAAVKMMWPRPSKSASAVQNHFVLVNKWKAKMEVAEEELLSELEGLTPEDLVDDLGLGGKFGDRRAKARRMAAQAVWEGQELKGRAEVAMASSRPPTSEPEHAQKSQGKAEWFDEEYTLPPPAGENWVAVLASTLARYGITVAMTG</sequence>
<name>A0AAV9JHL8_9PEZI</name>
<reference evidence="2 3" key="1">
    <citation type="submission" date="2021-11" db="EMBL/GenBank/DDBJ databases">
        <title>Black yeast isolated from Biological Soil Crust.</title>
        <authorList>
            <person name="Kurbessoian T."/>
        </authorList>
    </citation>
    <scope>NUCLEOTIDE SEQUENCE [LARGE SCALE GENOMIC DNA]</scope>
    <source>
        <strain evidence="2 3">CCFEE 5522</strain>
    </source>
</reference>
<gene>
    <name evidence="2" type="ORF">LTR36_003801</name>
</gene>
<evidence type="ECO:0000313" key="3">
    <source>
        <dbReference type="Proteomes" id="UP001324427"/>
    </source>
</evidence>
<organism evidence="2 3">
    <name type="scientific">Oleoguttula mirabilis</name>
    <dbReference type="NCBI Taxonomy" id="1507867"/>
    <lineage>
        <taxon>Eukaryota</taxon>
        <taxon>Fungi</taxon>
        <taxon>Dikarya</taxon>
        <taxon>Ascomycota</taxon>
        <taxon>Pezizomycotina</taxon>
        <taxon>Dothideomycetes</taxon>
        <taxon>Dothideomycetidae</taxon>
        <taxon>Mycosphaerellales</taxon>
        <taxon>Teratosphaeriaceae</taxon>
        <taxon>Oleoguttula</taxon>
    </lineage>
</organism>
<feature type="region of interest" description="Disordered" evidence="1">
    <location>
        <begin position="108"/>
        <end position="129"/>
    </location>
</feature>
<evidence type="ECO:0000313" key="2">
    <source>
        <dbReference type="EMBL" id="KAK4544897.1"/>
    </source>
</evidence>
<dbReference type="Proteomes" id="UP001324427">
    <property type="component" value="Unassembled WGS sequence"/>
</dbReference>
<comment type="caution">
    <text evidence="2">The sequence shown here is derived from an EMBL/GenBank/DDBJ whole genome shotgun (WGS) entry which is preliminary data.</text>
</comment>
<protein>
    <submittedName>
        <fullName evidence="2">Uncharacterized protein</fullName>
    </submittedName>
</protein>